<dbReference type="InterPro" id="IPR000157">
    <property type="entry name" value="TIR_dom"/>
</dbReference>
<sequence length="369" mass="43521">FRFLDKEQVYKKVYDSTPINDFLFEVSKSLNPRPIQTEREKLYINSLQQRIDDCKKKLKNWPPPHRKREKKELKPVKIEFKPPKADIEFSNIHYTVTRMGFTVPKSLYDNFGVPIREKFDAMISYQWANQKLVRNIFEDLHMKNLLIWFDIWGYMEGCTYDAMATAIESSKVILVFLSNKYQESANCQLEFKYAVARGKPFIFILVEDNLNIEPWIKEHYEESLRFEIKNLEDEDILDNGVARLHVIAQAIRDIGSAQIVNDHDQYELSDETIILKEMLEDALDEIDRQSNTSRFRQCTRCKQQFDDNNLIGCRKHSAYYLGGTIMAGRWVCCGQLEKDSVGCVNTNHIDVNREWFLNQDYGTYTWEPA</sequence>
<dbReference type="PANTHER" id="PTHR46270">
    <property type="entry name" value="ARMADILLO-TYPE FOLD-RELATED"/>
    <property type="match status" value="1"/>
</dbReference>
<evidence type="ECO:0000259" key="2">
    <source>
        <dbReference type="Pfam" id="PF13676"/>
    </source>
</evidence>
<comment type="caution">
    <text evidence="3">The sequence shown here is derived from an EMBL/GenBank/DDBJ whole genome shotgun (WGS) entry which is preliminary data.</text>
</comment>
<dbReference type="InterPro" id="IPR001562">
    <property type="entry name" value="Znf_Btk_motif"/>
</dbReference>
<feature type="domain" description="TIR" evidence="2">
    <location>
        <begin position="122"/>
        <end position="210"/>
    </location>
</feature>
<proteinExistence type="predicted"/>
<gene>
    <name evidence="3" type="ORF">OXX778_LOCUS21026</name>
</gene>
<evidence type="ECO:0000313" key="4">
    <source>
        <dbReference type="Proteomes" id="UP000663879"/>
    </source>
</evidence>
<dbReference type="Gene3D" id="3.40.50.10140">
    <property type="entry name" value="Toll/interleukin-1 receptor homology (TIR) domain"/>
    <property type="match status" value="1"/>
</dbReference>
<dbReference type="SUPFAM" id="SSF52200">
    <property type="entry name" value="Toll/Interleukin receptor TIR domain"/>
    <property type="match status" value="1"/>
</dbReference>
<organism evidence="3 4">
    <name type="scientific">Brachionus calyciflorus</name>
    <dbReference type="NCBI Taxonomy" id="104777"/>
    <lineage>
        <taxon>Eukaryota</taxon>
        <taxon>Metazoa</taxon>
        <taxon>Spiralia</taxon>
        <taxon>Gnathifera</taxon>
        <taxon>Rotifera</taxon>
        <taxon>Eurotatoria</taxon>
        <taxon>Monogononta</taxon>
        <taxon>Pseudotrocha</taxon>
        <taxon>Ploima</taxon>
        <taxon>Brachionidae</taxon>
        <taxon>Brachionus</taxon>
    </lineage>
</organism>
<dbReference type="PROSITE" id="PS51113">
    <property type="entry name" value="ZF_BTK"/>
    <property type="match status" value="1"/>
</dbReference>
<dbReference type="Pfam" id="PF13676">
    <property type="entry name" value="TIR_2"/>
    <property type="match status" value="1"/>
</dbReference>
<dbReference type="EMBL" id="CAJNOC010007413">
    <property type="protein sequence ID" value="CAF1098465.1"/>
    <property type="molecule type" value="Genomic_DNA"/>
</dbReference>
<keyword evidence="1" id="KW-0863">Zinc-finger</keyword>
<keyword evidence="4" id="KW-1185">Reference proteome</keyword>
<keyword evidence="1" id="KW-0862">Zinc</keyword>
<feature type="non-terminal residue" evidence="3">
    <location>
        <position position="1"/>
    </location>
</feature>
<reference evidence="3" key="1">
    <citation type="submission" date="2021-02" db="EMBL/GenBank/DDBJ databases">
        <authorList>
            <person name="Nowell W R."/>
        </authorList>
    </citation>
    <scope>NUCLEOTIDE SEQUENCE</scope>
    <source>
        <strain evidence="3">Ploen Becks lab</strain>
    </source>
</reference>
<keyword evidence="1" id="KW-0479">Metal-binding</keyword>
<dbReference type="InterPro" id="IPR035897">
    <property type="entry name" value="Toll_tir_struct_dom_sf"/>
</dbReference>
<dbReference type="AlphaFoldDB" id="A0A814NU76"/>
<dbReference type="OrthoDB" id="2148946at2759"/>
<accession>A0A814NU76</accession>
<dbReference type="GO" id="GO:0008270">
    <property type="term" value="F:zinc ion binding"/>
    <property type="evidence" value="ECO:0007669"/>
    <property type="project" value="UniProtKB-KW"/>
</dbReference>
<protein>
    <recommendedName>
        <fullName evidence="2">TIR domain-containing protein</fullName>
    </recommendedName>
</protein>
<evidence type="ECO:0000313" key="3">
    <source>
        <dbReference type="EMBL" id="CAF1098465.1"/>
    </source>
</evidence>
<dbReference type="PANTHER" id="PTHR46270:SF6">
    <property type="entry name" value="TIR DOMAIN-CONTAINING PROTEIN"/>
    <property type="match status" value="1"/>
</dbReference>
<name>A0A814NU76_9BILA</name>
<evidence type="ECO:0000256" key="1">
    <source>
        <dbReference type="PROSITE-ProRule" id="PRU00432"/>
    </source>
</evidence>
<dbReference type="Proteomes" id="UP000663879">
    <property type="component" value="Unassembled WGS sequence"/>
</dbReference>
<dbReference type="GO" id="GO:0035556">
    <property type="term" value="P:intracellular signal transduction"/>
    <property type="evidence" value="ECO:0007669"/>
    <property type="project" value="InterPro"/>
</dbReference>